<dbReference type="AlphaFoldDB" id="A0A316UIR1"/>
<sequence>MNGSANDDTRDDVGEGSSTNVAKDVPDSMPATTSRSSSTTPGEMDTIQDAFNQDSETQDRSTANPYLVLSGEDEHLLSLSRPPPKPPQSSSSSSSSNALPDHTWSLPSDPGSSQEHLVSPALKARLAQFHELKGAERPTHFNASLLSNRSFRNPSIYDKLVAFVGVDERASGYALVQGLRRREGRSGEQEGGESSPPSNLDLPLSWNNPSLSSYTHAQADPRRLASLQKTFTEEQHARQTSGKRNNIDFTPAAASSSNSGTPTKRKHREGEGRTRDRERQRESGRSDKDGSSRRRGEERRPADRDRERYQRGERERERDRRSESDRARR</sequence>
<feature type="compositionally biased region" description="Low complexity" evidence="1">
    <location>
        <begin position="192"/>
        <end position="213"/>
    </location>
</feature>
<dbReference type="EMBL" id="KZ819322">
    <property type="protein sequence ID" value="PWN23095.1"/>
    <property type="molecule type" value="Genomic_DNA"/>
</dbReference>
<dbReference type="Proteomes" id="UP000245942">
    <property type="component" value="Unassembled WGS sequence"/>
</dbReference>
<keyword evidence="3" id="KW-1185">Reference proteome</keyword>
<dbReference type="Pfam" id="PF07818">
    <property type="entry name" value="HCNGP"/>
    <property type="match status" value="1"/>
</dbReference>
<feature type="compositionally biased region" description="Polar residues" evidence="1">
    <location>
        <begin position="238"/>
        <end position="262"/>
    </location>
</feature>
<dbReference type="STRING" id="1684307.A0A316UIR1"/>
<proteinExistence type="predicted"/>
<feature type="compositionally biased region" description="Polar residues" evidence="1">
    <location>
        <begin position="49"/>
        <end position="64"/>
    </location>
</feature>
<evidence type="ECO:0000313" key="2">
    <source>
        <dbReference type="EMBL" id="PWN23095.1"/>
    </source>
</evidence>
<feature type="compositionally biased region" description="Basic and acidic residues" evidence="1">
    <location>
        <begin position="268"/>
        <end position="329"/>
    </location>
</feature>
<feature type="region of interest" description="Disordered" evidence="1">
    <location>
        <begin position="177"/>
        <end position="329"/>
    </location>
</feature>
<name>A0A316UIR1_9BASI</name>
<evidence type="ECO:0000256" key="1">
    <source>
        <dbReference type="SAM" id="MobiDB-lite"/>
    </source>
</evidence>
<gene>
    <name evidence="2" type="ORF">BCV69DRAFT_280708</name>
</gene>
<evidence type="ECO:0008006" key="4">
    <source>
        <dbReference type="Google" id="ProtNLM"/>
    </source>
</evidence>
<dbReference type="GO" id="GO:0006355">
    <property type="term" value="P:regulation of DNA-templated transcription"/>
    <property type="evidence" value="ECO:0007669"/>
    <property type="project" value="InterPro"/>
</dbReference>
<feature type="compositionally biased region" description="Low complexity" evidence="1">
    <location>
        <begin position="88"/>
        <end position="100"/>
    </location>
</feature>
<dbReference type="GeneID" id="37013442"/>
<accession>A0A316UIR1</accession>
<dbReference type="RefSeq" id="XP_025350255.1">
    <property type="nucleotide sequence ID" value="XM_025491708.1"/>
</dbReference>
<dbReference type="OrthoDB" id="1714508at2759"/>
<organism evidence="2 3">
    <name type="scientific">Pseudomicrostroma glucosiphilum</name>
    <dbReference type="NCBI Taxonomy" id="1684307"/>
    <lineage>
        <taxon>Eukaryota</taxon>
        <taxon>Fungi</taxon>
        <taxon>Dikarya</taxon>
        <taxon>Basidiomycota</taxon>
        <taxon>Ustilaginomycotina</taxon>
        <taxon>Exobasidiomycetes</taxon>
        <taxon>Microstromatales</taxon>
        <taxon>Microstromatales incertae sedis</taxon>
        <taxon>Pseudomicrostroma</taxon>
    </lineage>
</organism>
<reference evidence="2 3" key="1">
    <citation type="journal article" date="2018" name="Mol. Biol. Evol.">
        <title>Broad Genomic Sampling Reveals a Smut Pathogenic Ancestry of the Fungal Clade Ustilaginomycotina.</title>
        <authorList>
            <person name="Kijpornyongpan T."/>
            <person name="Mondo S.J."/>
            <person name="Barry K."/>
            <person name="Sandor L."/>
            <person name="Lee J."/>
            <person name="Lipzen A."/>
            <person name="Pangilinan J."/>
            <person name="LaButti K."/>
            <person name="Hainaut M."/>
            <person name="Henrissat B."/>
            <person name="Grigoriev I.V."/>
            <person name="Spatafora J.W."/>
            <person name="Aime M.C."/>
        </authorList>
    </citation>
    <scope>NUCLEOTIDE SEQUENCE [LARGE SCALE GENOMIC DNA]</scope>
    <source>
        <strain evidence="2 3">MCA 4718</strain>
    </source>
</reference>
<dbReference type="InterPro" id="IPR012479">
    <property type="entry name" value="SAP30BP"/>
</dbReference>
<evidence type="ECO:0000313" key="3">
    <source>
        <dbReference type="Proteomes" id="UP000245942"/>
    </source>
</evidence>
<protein>
    <recommendedName>
        <fullName evidence="4">HCNGP-domain-containing protein</fullName>
    </recommendedName>
</protein>
<feature type="region of interest" description="Disordered" evidence="1">
    <location>
        <begin position="1"/>
        <end position="119"/>
    </location>
</feature>